<dbReference type="InterPro" id="IPR001757">
    <property type="entry name" value="P_typ_ATPase"/>
</dbReference>
<keyword evidence="11" id="KW-0460">Magnesium</keyword>
<dbReference type="GO" id="GO:0016887">
    <property type="term" value="F:ATP hydrolysis activity"/>
    <property type="evidence" value="ECO:0007669"/>
    <property type="project" value="InterPro"/>
</dbReference>
<evidence type="ECO:0000256" key="9">
    <source>
        <dbReference type="ARBA" id="ARBA00022837"/>
    </source>
</evidence>
<reference evidence="19 20" key="1">
    <citation type="submission" date="2017-09" db="EMBL/GenBank/DDBJ databases">
        <title>Depth-based differentiation of microbial function through sediment-hosted aquifers and enrichment of novel symbionts in the deep terrestrial subsurface.</title>
        <authorList>
            <person name="Probst A.J."/>
            <person name="Ladd B."/>
            <person name="Jarett J.K."/>
            <person name="Geller-Mcgrath D.E."/>
            <person name="Sieber C.M."/>
            <person name="Emerson J.B."/>
            <person name="Anantharaman K."/>
            <person name="Thomas B.C."/>
            <person name="Malmstrom R."/>
            <person name="Stieglmeier M."/>
            <person name="Klingl A."/>
            <person name="Woyke T."/>
            <person name="Ryan C.M."/>
            <person name="Banfield J.F."/>
        </authorList>
    </citation>
    <scope>NUCLEOTIDE SEQUENCE [LARGE SCALE GENOMIC DNA]</scope>
    <source>
        <strain evidence="19">CG07_land_8_20_14_0_80_42_15</strain>
    </source>
</reference>
<feature type="transmembrane region" description="Helical" evidence="17">
    <location>
        <begin position="78"/>
        <end position="97"/>
    </location>
</feature>
<dbReference type="InterPro" id="IPR008250">
    <property type="entry name" value="ATPase_P-typ_transduc_dom_A_sf"/>
</dbReference>
<dbReference type="SMART" id="SM00831">
    <property type="entry name" value="Cation_ATPase_N"/>
    <property type="match status" value="1"/>
</dbReference>
<protein>
    <recommendedName>
        <fullName evidence="3">P-type Ca(2+) transporter</fullName>
        <ecNumber evidence="3">7.2.2.10</ecNumber>
    </recommendedName>
</protein>
<dbReference type="NCBIfam" id="TIGR01494">
    <property type="entry name" value="ATPase_P-type"/>
    <property type="match status" value="2"/>
</dbReference>
<evidence type="ECO:0000313" key="19">
    <source>
        <dbReference type="EMBL" id="PIU40940.1"/>
    </source>
</evidence>
<dbReference type="InterPro" id="IPR006413">
    <property type="entry name" value="P-type_ATPase_IIA_PMR1"/>
</dbReference>
<dbReference type="Proteomes" id="UP000230052">
    <property type="component" value="Unassembled WGS sequence"/>
</dbReference>
<keyword evidence="12" id="KW-1278">Translocase</keyword>
<evidence type="ECO:0000256" key="14">
    <source>
        <dbReference type="ARBA" id="ARBA00023065"/>
    </source>
</evidence>
<dbReference type="InterPro" id="IPR044492">
    <property type="entry name" value="P_typ_ATPase_HD_dom"/>
</dbReference>
<feature type="domain" description="Cation-transporting P-type ATPase N-terminal" evidence="18">
    <location>
        <begin position="3"/>
        <end position="77"/>
    </location>
</feature>
<evidence type="ECO:0000256" key="8">
    <source>
        <dbReference type="ARBA" id="ARBA00022741"/>
    </source>
</evidence>
<accession>A0A2J0KWZ0</accession>
<dbReference type="EMBL" id="PEWV01000074">
    <property type="protein sequence ID" value="PIU40940.1"/>
    <property type="molecule type" value="Genomic_DNA"/>
</dbReference>
<comment type="subcellular location">
    <subcellularLocation>
        <location evidence="1">Endomembrane system</location>
        <topology evidence="1">Multi-pass membrane protein</topology>
    </subcellularLocation>
</comment>
<evidence type="ECO:0000256" key="12">
    <source>
        <dbReference type="ARBA" id="ARBA00022967"/>
    </source>
</evidence>
<dbReference type="GO" id="GO:0005524">
    <property type="term" value="F:ATP binding"/>
    <property type="evidence" value="ECO:0007669"/>
    <property type="project" value="UniProtKB-KW"/>
</dbReference>
<dbReference type="InterPro" id="IPR023299">
    <property type="entry name" value="ATPase_P-typ_cyto_dom_N"/>
</dbReference>
<dbReference type="GO" id="GO:0016020">
    <property type="term" value="C:membrane"/>
    <property type="evidence" value="ECO:0007669"/>
    <property type="project" value="InterPro"/>
</dbReference>
<dbReference type="PROSITE" id="PS00154">
    <property type="entry name" value="ATPASE_E1_E2"/>
    <property type="match status" value="1"/>
</dbReference>
<dbReference type="PANTHER" id="PTHR42861">
    <property type="entry name" value="CALCIUM-TRANSPORTING ATPASE"/>
    <property type="match status" value="1"/>
</dbReference>
<dbReference type="Gene3D" id="3.40.50.1000">
    <property type="entry name" value="HAD superfamily/HAD-like"/>
    <property type="match status" value="1"/>
</dbReference>
<evidence type="ECO:0000256" key="17">
    <source>
        <dbReference type="SAM" id="Phobius"/>
    </source>
</evidence>
<dbReference type="InterPro" id="IPR006068">
    <property type="entry name" value="ATPase_P-typ_cation-transptr_C"/>
</dbReference>
<dbReference type="Gene3D" id="2.70.150.10">
    <property type="entry name" value="Calcium-transporting ATPase, cytoplasmic transduction domain A"/>
    <property type="match status" value="1"/>
</dbReference>
<dbReference type="SFLD" id="SFLDF00027">
    <property type="entry name" value="p-type_atpase"/>
    <property type="match status" value="1"/>
</dbReference>
<dbReference type="SUPFAM" id="SSF81665">
    <property type="entry name" value="Calcium ATPase, transmembrane domain M"/>
    <property type="match status" value="1"/>
</dbReference>
<feature type="transmembrane region" description="Helical" evidence="17">
    <location>
        <begin position="837"/>
        <end position="856"/>
    </location>
</feature>
<dbReference type="SUPFAM" id="SSF56784">
    <property type="entry name" value="HAD-like"/>
    <property type="match status" value="1"/>
</dbReference>
<evidence type="ECO:0000256" key="10">
    <source>
        <dbReference type="ARBA" id="ARBA00022840"/>
    </source>
</evidence>
<feature type="transmembrane region" description="Helical" evidence="17">
    <location>
        <begin position="50"/>
        <end position="72"/>
    </location>
</feature>
<dbReference type="SFLD" id="SFLDS00003">
    <property type="entry name" value="Haloacid_Dehalogenase"/>
    <property type="match status" value="1"/>
</dbReference>
<sequence length="898" mass="98340">MKKWWQADIEEAGKALSANLISGLSAEDARTRLDKYGPNKLKEEKGISPLSLFFGQFNDFIIWVLIGAAIVSGFLSEWIDALAIVAIVILNAILGFVQEYRAEKSLAALKKLSSPTSKVIRDNKRDIIPTSKLVPGDLIELEAGDSIPADSRIAWLTSNFNVQEASLTGESTPVMKTSRALLEKEVSLADRTNMLYIGTSVASGKAKALVVETGMSTELGKIAGMIQQIKREATPLQKKLEEFGKWIVYLCFVLVGLVFLMEWLRGGQIIDVFLTSVSLAVAAIPEGLPAVVTIALALGVQRMVGRNALIRKLPSVETLGCATVICSDKTGTLTKNEMTVQAVFTDGQIFKVTGIGYEPKGDFLVGEKKINPLDWPSLRKTLLLGVLCNGAELVKSDGVYKIVGDPTEGAILTVGAKLGLFKEREGKEFRFVDEIPFDSERKKMTVIRQDETGTIAYVKGAPDILLNDCANIEEKNGVIRKLNDDDKKKILKSNNELADSAMRVLAVAYRTLTAGESRIDAKSIERELTFAGLIAMIDPPREEVKKAIEECKAAGIKTVMITGDHKNTAIAIAKWLGFFKEGSLALTGEELDKLDDERFKREVKNIPVYARVSPEHKLRIVRAWRSHKEVVAMTGDGVNDAPAVKEADIGVAMGITGTDVTKEVSDMVITDDNFASIVAAVEEGRGIYDNIKKFVHYLLSCNAGEILIMFISSLVGLPVPLLPIQILWVNLVTDGLPALALGVDPASPNIMEQPPRPTDEAVVTKKRAFLMLVQGSFIAACSLLAFVFVLFIEDGSLARARTAAFIVLSCAQLFHSFNCRNMTESLFKIGLFTNKKLILAALISFLLQMSVVYLPFINGIFKTEPLGLFDWILVIAISSFPLWAMEIVKKINKKMNFL</sequence>
<evidence type="ECO:0000256" key="3">
    <source>
        <dbReference type="ARBA" id="ARBA00012790"/>
    </source>
</evidence>
<keyword evidence="15 17" id="KW-0472">Membrane</keyword>
<keyword evidence="5" id="KW-0597">Phosphoprotein</keyword>
<evidence type="ECO:0000256" key="16">
    <source>
        <dbReference type="ARBA" id="ARBA00048694"/>
    </source>
</evidence>
<dbReference type="SUPFAM" id="SSF81660">
    <property type="entry name" value="Metal cation-transporting ATPase, ATP-binding domain N"/>
    <property type="match status" value="1"/>
</dbReference>
<dbReference type="PRINTS" id="PR00119">
    <property type="entry name" value="CATATPASE"/>
</dbReference>
<evidence type="ECO:0000256" key="15">
    <source>
        <dbReference type="ARBA" id="ARBA00023136"/>
    </source>
</evidence>
<dbReference type="NCBIfam" id="TIGR01116">
    <property type="entry name" value="ATPase-IIA1_Ca"/>
    <property type="match status" value="1"/>
</dbReference>
<dbReference type="SFLD" id="SFLDG00002">
    <property type="entry name" value="C1.7:_P-type_atpase_like"/>
    <property type="match status" value="1"/>
</dbReference>
<gene>
    <name evidence="19" type="ORF">COS99_07685</name>
</gene>
<dbReference type="CDD" id="cd02089">
    <property type="entry name" value="P-type_ATPase_Ca_prok"/>
    <property type="match status" value="1"/>
</dbReference>
<evidence type="ECO:0000256" key="2">
    <source>
        <dbReference type="ARBA" id="ARBA00005675"/>
    </source>
</evidence>
<evidence type="ECO:0000256" key="1">
    <source>
        <dbReference type="ARBA" id="ARBA00004127"/>
    </source>
</evidence>
<keyword evidence="9" id="KW-0106">Calcium</keyword>
<evidence type="ECO:0000256" key="7">
    <source>
        <dbReference type="ARBA" id="ARBA00022692"/>
    </source>
</evidence>
<dbReference type="EC" id="7.2.2.10" evidence="3"/>
<dbReference type="InterPro" id="IPR036412">
    <property type="entry name" value="HAD-like_sf"/>
</dbReference>
<dbReference type="GO" id="GO:0012505">
    <property type="term" value="C:endomembrane system"/>
    <property type="evidence" value="ECO:0007669"/>
    <property type="project" value="UniProtKB-SubCell"/>
</dbReference>
<dbReference type="InterPro" id="IPR005782">
    <property type="entry name" value="P-type_ATPase_IIA"/>
</dbReference>
<dbReference type="PRINTS" id="PR00120">
    <property type="entry name" value="HATPASE"/>
</dbReference>
<dbReference type="Gene3D" id="1.20.1110.10">
    <property type="entry name" value="Calcium-transporting ATPase, transmembrane domain"/>
    <property type="match status" value="1"/>
</dbReference>
<dbReference type="Pfam" id="PF00690">
    <property type="entry name" value="Cation_ATPase_N"/>
    <property type="match status" value="1"/>
</dbReference>
<dbReference type="NCBIfam" id="TIGR01522">
    <property type="entry name" value="ATPase-IIA2_Ca"/>
    <property type="match status" value="1"/>
</dbReference>
<dbReference type="Pfam" id="PF00689">
    <property type="entry name" value="Cation_ATPase_C"/>
    <property type="match status" value="1"/>
</dbReference>
<dbReference type="InterPro" id="IPR004014">
    <property type="entry name" value="ATPase_P-typ_cation-transptr_N"/>
</dbReference>
<name>A0A2J0KWZ0_9BACT</name>
<dbReference type="Pfam" id="PF13246">
    <property type="entry name" value="Cation_ATPase"/>
    <property type="match status" value="1"/>
</dbReference>
<comment type="similarity">
    <text evidence="2">Belongs to the cation transport ATPase (P-type) (TC 3.A.3) family. Type IIA subfamily.</text>
</comment>
<keyword evidence="4" id="KW-0813">Transport</keyword>
<keyword evidence="8" id="KW-0547">Nucleotide-binding</keyword>
<feature type="transmembrane region" description="Helical" evidence="17">
    <location>
        <begin position="768"/>
        <end position="792"/>
    </location>
</feature>
<evidence type="ECO:0000259" key="18">
    <source>
        <dbReference type="SMART" id="SM00831"/>
    </source>
</evidence>
<evidence type="ECO:0000313" key="20">
    <source>
        <dbReference type="Proteomes" id="UP000230052"/>
    </source>
</evidence>
<dbReference type="InterPro" id="IPR023214">
    <property type="entry name" value="HAD_sf"/>
</dbReference>
<dbReference type="FunFam" id="1.20.1110.10:FF:000065">
    <property type="entry name" value="Sarcoplasmic/endoplasmic reticulum calcium ATPase 1"/>
    <property type="match status" value="1"/>
</dbReference>
<dbReference type="InterPro" id="IPR018303">
    <property type="entry name" value="ATPase_P-typ_P_site"/>
</dbReference>
<dbReference type="GO" id="GO:0005388">
    <property type="term" value="F:P-type calcium transporter activity"/>
    <property type="evidence" value="ECO:0007669"/>
    <property type="project" value="UniProtKB-EC"/>
</dbReference>
<feature type="transmembrane region" description="Helical" evidence="17">
    <location>
        <begin position="868"/>
        <end position="888"/>
    </location>
</feature>
<comment type="caution">
    <text evidence="19">The sequence shown here is derived from an EMBL/GenBank/DDBJ whole genome shotgun (WGS) entry which is preliminary data.</text>
</comment>
<organism evidence="19 20">
    <name type="scientific">Candidatus Aquitaenariimonas noxiae</name>
    <dbReference type="NCBI Taxonomy" id="1974741"/>
    <lineage>
        <taxon>Bacteria</taxon>
        <taxon>Pseudomonadati</taxon>
        <taxon>Candidatus Omnitrophota</taxon>
        <taxon>Candidatus Aquitaenariimonas</taxon>
    </lineage>
</organism>
<dbReference type="InterPro" id="IPR059000">
    <property type="entry name" value="ATPase_P-type_domA"/>
</dbReference>
<evidence type="ECO:0000256" key="5">
    <source>
        <dbReference type="ARBA" id="ARBA00022553"/>
    </source>
</evidence>
<keyword evidence="6" id="KW-0109">Calcium transport</keyword>
<proteinExistence type="inferred from homology"/>
<dbReference type="AlphaFoldDB" id="A0A2J0KWZ0"/>
<feature type="transmembrane region" description="Helical" evidence="17">
    <location>
        <begin position="246"/>
        <end position="264"/>
    </location>
</feature>
<dbReference type="Gene3D" id="3.40.1110.10">
    <property type="entry name" value="Calcium-transporting ATPase, cytoplasmic domain N"/>
    <property type="match status" value="1"/>
</dbReference>
<evidence type="ECO:0000256" key="6">
    <source>
        <dbReference type="ARBA" id="ARBA00022568"/>
    </source>
</evidence>
<dbReference type="InterPro" id="IPR023298">
    <property type="entry name" value="ATPase_P-typ_TM_dom_sf"/>
</dbReference>
<dbReference type="Pfam" id="PF00122">
    <property type="entry name" value="E1-E2_ATPase"/>
    <property type="match status" value="1"/>
</dbReference>
<dbReference type="FunFam" id="2.70.150.10:FF:000160">
    <property type="entry name" value="Sarcoplasmic/endoplasmic reticulum calcium ATPase 1"/>
    <property type="match status" value="1"/>
</dbReference>
<comment type="catalytic activity">
    <reaction evidence="16">
        <text>Ca(2+)(in) + ATP + H2O = Ca(2+)(out) + ADP + phosphate + H(+)</text>
        <dbReference type="Rhea" id="RHEA:18105"/>
        <dbReference type="ChEBI" id="CHEBI:15377"/>
        <dbReference type="ChEBI" id="CHEBI:15378"/>
        <dbReference type="ChEBI" id="CHEBI:29108"/>
        <dbReference type="ChEBI" id="CHEBI:30616"/>
        <dbReference type="ChEBI" id="CHEBI:43474"/>
        <dbReference type="ChEBI" id="CHEBI:456216"/>
        <dbReference type="EC" id="7.2.2.10"/>
    </reaction>
</comment>
<feature type="transmembrane region" description="Helical" evidence="17">
    <location>
        <begin position="276"/>
        <end position="300"/>
    </location>
</feature>
<keyword evidence="10" id="KW-0067">ATP-binding</keyword>
<keyword evidence="7 17" id="KW-0812">Transmembrane</keyword>
<evidence type="ECO:0000256" key="13">
    <source>
        <dbReference type="ARBA" id="ARBA00022989"/>
    </source>
</evidence>
<dbReference type="SUPFAM" id="SSF81653">
    <property type="entry name" value="Calcium ATPase, transduction domain A"/>
    <property type="match status" value="1"/>
</dbReference>
<evidence type="ECO:0000256" key="4">
    <source>
        <dbReference type="ARBA" id="ARBA00022448"/>
    </source>
</evidence>
<keyword evidence="13 17" id="KW-1133">Transmembrane helix</keyword>
<dbReference type="FunFam" id="3.40.50.1000:FF:000028">
    <property type="entry name" value="Calcium-transporting P-type ATPase, putative"/>
    <property type="match status" value="1"/>
</dbReference>
<evidence type="ECO:0000256" key="11">
    <source>
        <dbReference type="ARBA" id="ARBA00022842"/>
    </source>
</evidence>
<keyword evidence="14" id="KW-0406">Ion transport</keyword>